<dbReference type="EMBL" id="JANBUH010002182">
    <property type="protein sequence ID" value="KAJ2740559.1"/>
    <property type="molecule type" value="Genomic_DNA"/>
</dbReference>
<dbReference type="AlphaFoldDB" id="A0A9W8GR30"/>
<evidence type="ECO:0000313" key="3">
    <source>
        <dbReference type="Proteomes" id="UP001140011"/>
    </source>
</evidence>
<proteinExistence type="predicted"/>
<feature type="non-terminal residue" evidence="2">
    <location>
        <position position="95"/>
    </location>
</feature>
<reference evidence="2" key="1">
    <citation type="submission" date="2022-07" db="EMBL/GenBank/DDBJ databases">
        <title>Phylogenomic reconstructions and comparative analyses of Kickxellomycotina fungi.</title>
        <authorList>
            <person name="Reynolds N.K."/>
            <person name="Stajich J.E."/>
            <person name="Barry K."/>
            <person name="Grigoriev I.V."/>
            <person name="Crous P."/>
            <person name="Smith M.E."/>
        </authorList>
    </citation>
    <scope>NUCLEOTIDE SEQUENCE</scope>
    <source>
        <strain evidence="2">BCRC 34297</strain>
    </source>
</reference>
<feature type="region of interest" description="Disordered" evidence="1">
    <location>
        <begin position="17"/>
        <end position="51"/>
    </location>
</feature>
<comment type="caution">
    <text evidence="2">The sequence shown here is derived from an EMBL/GenBank/DDBJ whole genome shotgun (WGS) entry which is preliminary data.</text>
</comment>
<sequence>RCPGLGIHARPLEIPSRSAHAKRRCHHHSSSRWARKHRQAYQGRGLLEPRPNAARRPRCLRFGLVHFRERVCKCEYVAYSFLPALGQGRASVCAL</sequence>
<protein>
    <submittedName>
        <fullName evidence="2">Uncharacterized protein</fullName>
    </submittedName>
</protein>
<keyword evidence="3" id="KW-1185">Reference proteome</keyword>
<feature type="compositionally biased region" description="Basic residues" evidence="1">
    <location>
        <begin position="19"/>
        <end position="39"/>
    </location>
</feature>
<accession>A0A9W8GR30</accession>
<organism evidence="2 3">
    <name type="scientific">Coemansia pectinata</name>
    <dbReference type="NCBI Taxonomy" id="1052879"/>
    <lineage>
        <taxon>Eukaryota</taxon>
        <taxon>Fungi</taxon>
        <taxon>Fungi incertae sedis</taxon>
        <taxon>Zoopagomycota</taxon>
        <taxon>Kickxellomycotina</taxon>
        <taxon>Kickxellomycetes</taxon>
        <taxon>Kickxellales</taxon>
        <taxon>Kickxellaceae</taxon>
        <taxon>Coemansia</taxon>
    </lineage>
</organism>
<gene>
    <name evidence="2" type="ORF">GGI19_007099</name>
</gene>
<evidence type="ECO:0000313" key="2">
    <source>
        <dbReference type="EMBL" id="KAJ2740559.1"/>
    </source>
</evidence>
<evidence type="ECO:0000256" key="1">
    <source>
        <dbReference type="SAM" id="MobiDB-lite"/>
    </source>
</evidence>
<feature type="non-terminal residue" evidence="2">
    <location>
        <position position="1"/>
    </location>
</feature>
<name>A0A9W8GR30_9FUNG</name>
<dbReference type="Proteomes" id="UP001140011">
    <property type="component" value="Unassembled WGS sequence"/>
</dbReference>